<dbReference type="Proteomes" id="UP000199408">
    <property type="component" value="Unassembled WGS sequence"/>
</dbReference>
<accession>A0A1C5J904</accession>
<protein>
    <submittedName>
        <fullName evidence="2">Uncharacterized protein</fullName>
    </submittedName>
</protein>
<dbReference type="EMBL" id="FMDN01000023">
    <property type="protein sequence ID" value="SCG66526.1"/>
    <property type="molecule type" value="Genomic_DNA"/>
</dbReference>
<name>A0A1C5J904_9ACTN</name>
<reference evidence="3" key="1">
    <citation type="submission" date="2016-06" db="EMBL/GenBank/DDBJ databases">
        <authorList>
            <person name="Varghese N."/>
        </authorList>
    </citation>
    <scope>NUCLEOTIDE SEQUENCE [LARGE SCALE GENOMIC DNA]</scope>
    <source>
        <strain evidence="3">DSM 43171</strain>
    </source>
</reference>
<dbReference type="AlphaFoldDB" id="A0A1C5J904"/>
<dbReference type="RefSeq" id="WP_170839554.1">
    <property type="nucleotide sequence ID" value="NZ_FMDN01000023.1"/>
</dbReference>
<feature type="region of interest" description="Disordered" evidence="1">
    <location>
        <begin position="1"/>
        <end position="97"/>
    </location>
</feature>
<evidence type="ECO:0000256" key="1">
    <source>
        <dbReference type="SAM" id="MobiDB-lite"/>
    </source>
</evidence>
<gene>
    <name evidence="2" type="ORF">GA0070560_12364</name>
</gene>
<keyword evidence="3" id="KW-1185">Reference proteome</keyword>
<feature type="compositionally biased region" description="Basic and acidic residues" evidence="1">
    <location>
        <begin position="46"/>
        <end position="66"/>
    </location>
</feature>
<sequence length="126" mass="13782">MSVGGFKLLGPLRVPQAGKVRPFPQRSEDETGGTGRHPFAGVRIGVDQDRIVRGRNRSGQEGRDGTEGAGYVEGKAANDGHGTHPHHNPPDCPDNYRRDCRRVVVEDEDEAEPTVRGQKLLVVSYK</sequence>
<evidence type="ECO:0000313" key="3">
    <source>
        <dbReference type="Proteomes" id="UP000199408"/>
    </source>
</evidence>
<organism evidence="2 3">
    <name type="scientific">Micromonospora halophytica</name>
    <dbReference type="NCBI Taxonomy" id="47864"/>
    <lineage>
        <taxon>Bacteria</taxon>
        <taxon>Bacillati</taxon>
        <taxon>Actinomycetota</taxon>
        <taxon>Actinomycetes</taxon>
        <taxon>Micromonosporales</taxon>
        <taxon>Micromonosporaceae</taxon>
        <taxon>Micromonospora</taxon>
    </lineage>
</organism>
<evidence type="ECO:0000313" key="2">
    <source>
        <dbReference type="EMBL" id="SCG66526.1"/>
    </source>
</evidence>
<proteinExistence type="predicted"/>